<organism evidence="2 3">
    <name type="scientific">Rossellomorea pakistanensis</name>
    <dbReference type="NCBI Taxonomy" id="992288"/>
    <lineage>
        <taxon>Bacteria</taxon>
        <taxon>Bacillati</taxon>
        <taxon>Bacillota</taxon>
        <taxon>Bacilli</taxon>
        <taxon>Bacillales</taxon>
        <taxon>Bacillaceae</taxon>
        <taxon>Rossellomorea</taxon>
    </lineage>
</organism>
<dbReference type="InterPro" id="IPR024529">
    <property type="entry name" value="ECF_trnsprt_substrate-spec"/>
</dbReference>
<evidence type="ECO:0000313" key="3">
    <source>
        <dbReference type="Proteomes" id="UP001646157"/>
    </source>
</evidence>
<feature type="transmembrane region" description="Helical" evidence="1">
    <location>
        <begin position="124"/>
        <end position="147"/>
    </location>
</feature>
<reference evidence="2 3" key="1">
    <citation type="submission" date="2021-01" db="EMBL/GenBank/DDBJ databases">
        <title>Genomic Encyclopedia of Type Strains, Phase IV (KMG-IV): sequencing the most valuable type-strain genomes for metagenomic binning, comparative biology and taxonomic classification.</title>
        <authorList>
            <person name="Goeker M."/>
        </authorList>
    </citation>
    <scope>NUCLEOTIDE SEQUENCE [LARGE SCALE GENOMIC DNA]</scope>
    <source>
        <strain evidence="2 3">DSM 24834</strain>
    </source>
</reference>
<dbReference type="Pfam" id="PF12822">
    <property type="entry name" value="ECF_trnsprt"/>
    <property type="match status" value="1"/>
</dbReference>
<dbReference type="Proteomes" id="UP001646157">
    <property type="component" value="Unassembled WGS sequence"/>
</dbReference>
<feature type="transmembrane region" description="Helical" evidence="1">
    <location>
        <begin position="37"/>
        <end position="61"/>
    </location>
</feature>
<dbReference type="RefSeq" id="WP_205168070.1">
    <property type="nucleotide sequence ID" value="NZ_JAFBDZ010000001.1"/>
</dbReference>
<keyword evidence="1" id="KW-0812">Transmembrane</keyword>
<comment type="caution">
    <text evidence="2">The sequence shown here is derived from an EMBL/GenBank/DDBJ whole genome shotgun (WGS) entry which is preliminary data.</text>
</comment>
<dbReference type="Gene3D" id="1.10.1760.20">
    <property type="match status" value="1"/>
</dbReference>
<keyword evidence="1" id="KW-0472">Membrane</keyword>
<dbReference type="EMBL" id="JAFBDZ010000001">
    <property type="protein sequence ID" value="MBM7583843.1"/>
    <property type="molecule type" value="Genomic_DNA"/>
</dbReference>
<protein>
    <submittedName>
        <fullName evidence="2">Membrane protein</fullName>
    </submittedName>
</protein>
<sequence length="164" mass="17821">MSRERKISYFTLFIAMSSLGAMVKIPAIVGTIALDSLPALIASVLLGPIAGAIVASLGHFISALLSGLPLGPFHLLIAVEMAILVFLFGLLYKKGKKFISYFLFTIGNAIIAPLPFLFIIHASFYFSILPSLFIGTTLNIILAIVVLPRLQGIRRTKPKEVHIR</sequence>
<gene>
    <name evidence="2" type="ORF">JOC86_000380</name>
</gene>
<proteinExistence type="predicted"/>
<feature type="transmembrane region" description="Helical" evidence="1">
    <location>
        <begin position="6"/>
        <end position="25"/>
    </location>
</feature>
<evidence type="ECO:0000313" key="2">
    <source>
        <dbReference type="EMBL" id="MBM7583843.1"/>
    </source>
</evidence>
<feature type="transmembrane region" description="Helical" evidence="1">
    <location>
        <begin position="98"/>
        <end position="118"/>
    </location>
</feature>
<evidence type="ECO:0000256" key="1">
    <source>
        <dbReference type="SAM" id="Phobius"/>
    </source>
</evidence>
<keyword evidence="1" id="KW-1133">Transmembrane helix</keyword>
<feature type="transmembrane region" description="Helical" evidence="1">
    <location>
        <begin position="73"/>
        <end position="91"/>
    </location>
</feature>
<name>A0ABS2N7N7_9BACI</name>
<keyword evidence="3" id="KW-1185">Reference proteome</keyword>
<accession>A0ABS2N7N7</accession>